<protein>
    <submittedName>
        <fullName evidence="3">Uncharacterized protein LOC118356758</fullName>
    </submittedName>
</protein>
<gene>
    <name evidence="3" type="primary">LOC118356758</name>
</gene>
<evidence type="ECO:0000313" key="3">
    <source>
        <dbReference type="RefSeq" id="XP_035582267.1"/>
    </source>
</evidence>
<dbReference type="GeneID" id="118356758"/>
<feature type="region of interest" description="Disordered" evidence="1">
    <location>
        <begin position="1"/>
        <end position="39"/>
    </location>
</feature>
<dbReference type="Proteomes" id="UP000515165">
    <property type="component" value="Chromosome 2"/>
</dbReference>
<dbReference type="RefSeq" id="XP_035582267.1">
    <property type="nucleotide sequence ID" value="XM_035726374.1"/>
</dbReference>
<keyword evidence="2" id="KW-1185">Reference proteome</keyword>
<name>A0A6P9FK00_ZALCA</name>
<reference evidence="3" key="1">
    <citation type="submission" date="2025-08" db="UniProtKB">
        <authorList>
            <consortium name="RefSeq"/>
        </authorList>
    </citation>
    <scope>IDENTIFICATION</scope>
    <source>
        <tissue evidence="3">Blood</tissue>
    </source>
</reference>
<feature type="region of interest" description="Disordered" evidence="1">
    <location>
        <begin position="201"/>
        <end position="241"/>
    </location>
</feature>
<dbReference type="KEGG" id="zca:118356758"/>
<dbReference type="AlphaFoldDB" id="A0A6P9FK00"/>
<organism evidence="2 3">
    <name type="scientific">Zalophus californianus</name>
    <name type="common">California sealion</name>
    <dbReference type="NCBI Taxonomy" id="9704"/>
    <lineage>
        <taxon>Eukaryota</taxon>
        <taxon>Metazoa</taxon>
        <taxon>Chordata</taxon>
        <taxon>Craniata</taxon>
        <taxon>Vertebrata</taxon>
        <taxon>Euteleostomi</taxon>
        <taxon>Mammalia</taxon>
        <taxon>Eutheria</taxon>
        <taxon>Laurasiatheria</taxon>
        <taxon>Carnivora</taxon>
        <taxon>Caniformia</taxon>
        <taxon>Pinnipedia</taxon>
        <taxon>Otariidae</taxon>
        <taxon>Zalophus</taxon>
    </lineage>
</organism>
<feature type="compositionally biased region" description="Basic and acidic residues" evidence="1">
    <location>
        <begin position="1"/>
        <end position="11"/>
    </location>
</feature>
<proteinExistence type="predicted"/>
<evidence type="ECO:0000313" key="2">
    <source>
        <dbReference type="Proteomes" id="UP000515165"/>
    </source>
</evidence>
<sequence>MLRAVGSKEPRVPPPARRAGFRFLPGPRVRGTPAPLEGTRSTWRRLGTRKAQQLRGKAPQAHIPAACVRETPAARAVRGSAAPLRLRPLRPASGRLWSPPAAGFPTQGRGGARDRHSLLFRVGRAPGGPGRGRLWAAIPDVRISALFLASSPDGGAQRCSLEGPLGLKTPFGLVFFLPLRLTLVTCAGHPLRVPVTLSARRHTATSTRGGGPSLPRSKAPVDLRTPSSRPERRSRVSRFTH</sequence>
<evidence type="ECO:0000256" key="1">
    <source>
        <dbReference type="SAM" id="MobiDB-lite"/>
    </source>
</evidence>
<accession>A0A6P9FK00</accession>